<keyword evidence="5" id="KW-1185">Reference proteome</keyword>
<dbReference type="Proteomes" id="UP000561438">
    <property type="component" value="Unassembled WGS sequence"/>
</dbReference>
<evidence type="ECO:0000313" key="4">
    <source>
        <dbReference type="EMBL" id="NVD45922.1"/>
    </source>
</evidence>
<dbReference type="AlphaFoldDB" id="A0A850H702"/>
<evidence type="ECO:0000259" key="2">
    <source>
        <dbReference type="PROSITE" id="PS50110"/>
    </source>
</evidence>
<dbReference type="Gene3D" id="3.40.50.2300">
    <property type="match status" value="1"/>
</dbReference>
<protein>
    <submittedName>
        <fullName evidence="4">Response regulator transcription factor</fullName>
    </submittedName>
</protein>
<dbReference type="Pfam" id="PF04397">
    <property type="entry name" value="LytTR"/>
    <property type="match status" value="1"/>
</dbReference>
<feature type="domain" description="Response regulatory" evidence="2">
    <location>
        <begin position="4"/>
        <end position="117"/>
    </location>
</feature>
<comment type="caution">
    <text evidence="4">The sequence shown here is derived from an EMBL/GenBank/DDBJ whole genome shotgun (WGS) entry which is preliminary data.</text>
</comment>
<dbReference type="Pfam" id="PF00072">
    <property type="entry name" value="Response_reg"/>
    <property type="match status" value="1"/>
</dbReference>
<name>A0A850H702_9SPHN</name>
<feature type="domain" description="HTH LytTR-type" evidence="3">
    <location>
        <begin position="147"/>
        <end position="252"/>
    </location>
</feature>
<dbReference type="GO" id="GO:0000156">
    <property type="term" value="F:phosphorelay response regulator activity"/>
    <property type="evidence" value="ECO:0007669"/>
    <property type="project" value="InterPro"/>
</dbReference>
<dbReference type="InterPro" id="IPR001789">
    <property type="entry name" value="Sig_transdc_resp-reg_receiver"/>
</dbReference>
<dbReference type="SMART" id="SM00850">
    <property type="entry name" value="LytTR"/>
    <property type="match status" value="1"/>
</dbReference>
<dbReference type="PROSITE" id="PS50930">
    <property type="entry name" value="HTH_LYTTR"/>
    <property type="match status" value="1"/>
</dbReference>
<dbReference type="SUPFAM" id="SSF52172">
    <property type="entry name" value="CheY-like"/>
    <property type="match status" value="1"/>
</dbReference>
<reference evidence="4 5" key="1">
    <citation type="submission" date="2020-06" db="EMBL/GenBank/DDBJ databases">
        <title>Altererythrobacter sp. HHU K3-1.</title>
        <authorList>
            <person name="Zhang D."/>
            <person name="Xue H."/>
        </authorList>
    </citation>
    <scope>NUCLEOTIDE SEQUENCE [LARGE SCALE GENOMIC DNA]</scope>
    <source>
        <strain evidence="4 5">HHU K3-1</strain>
    </source>
</reference>
<organism evidence="4 5">
    <name type="scientific">Qipengyuania atrilutea</name>
    <dbReference type="NCBI Taxonomy" id="2744473"/>
    <lineage>
        <taxon>Bacteria</taxon>
        <taxon>Pseudomonadati</taxon>
        <taxon>Pseudomonadota</taxon>
        <taxon>Alphaproteobacteria</taxon>
        <taxon>Sphingomonadales</taxon>
        <taxon>Erythrobacteraceae</taxon>
        <taxon>Qipengyuania</taxon>
    </lineage>
</organism>
<dbReference type="Gene3D" id="2.40.50.1020">
    <property type="entry name" value="LytTr DNA-binding domain"/>
    <property type="match status" value="1"/>
</dbReference>
<keyword evidence="1" id="KW-0597">Phosphoprotein</keyword>
<dbReference type="PANTHER" id="PTHR37299:SF1">
    <property type="entry name" value="STAGE 0 SPORULATION PROTEIN A HOMOLOG"/>
    <property type="match status" value="1"/>
</dbReference>
<evidence type="ECO:0000256" key="1">
    <source>
        <dbReference type="PROSITE-ProRule" id="PRU00169"/>
    </source>
</evidence>
<dbReference type="GO" id="GO:0003677">
    <property type="term" value="F:DNA binding"/>
    <property type="evidence" value="ECO:0007669"/>
    <property type="project" value="InterPro"/>
</dbReference>
<evidence type="ECO:0000313" key="5">
    <source>
        <dbReference type="Proteomes" id="UP000561438"/>
    </source>
</evidence>
<accession>A0A850H702</accession>
<dbReference type="InterPro" id="IPR007492">
    <property type="entry name" value="LytTR_DNA-bd_dom"/>
</dbReference>
<dbReference type="SMART" id="SM00448">
    <property type="entry name" value="REC"/>
    <property type="match status" value="1"/>
</dbReference>
<dbReference type="InterPro" id="IPR011006">
    <property type="entry name" value="CheY-like_superfamily"/>
</dbReference>
<dbReference type="InterPro" id="IPR046947">
    <property type="entry name" value="LytR-like"/>
</dbReference>
<sequence length="255" mass="28240">MSLSVLLVDDEDLAIERLTTFFQDIEGAEIVGVAHDADGAAEAIERLKPDVVLLDIQMPGRSGMALAADLPIETRPEIIFITAFEHYAPDAFEVEAADYLLKPVRLDRLRQAMTRAIRRYRLRNSAQFDPAEAGQTGRADPGYVRELWVPVAGGATVRVAIEDIDWIEAAKDYVMLHTALRSYLHRISMSRLEQMIDPAQLIRVHRSTFVNPALVSEVRRLGKGLIALALRDGAVVPVGPSYSKEVLARLQGKVS</sequence>
<dbReference type="PROSITE" id="PS50110">
    <property type="entry name" value="RESPONSE_REGULATORY"/>
    <property type="match status" value="1"/>
</dbReference>
<proteinExistence type="predicted"/>
<dbReference type="RefSeq" id="WP_176268228.1">
    <property type="nucleotide sequence ID" value="NZ_JABWGV010000006.1"/>
</dbReference>
<dbReference type="PANTHER" id="PTHR37299">
    <property type="entry name" value="TRANSCRIPTIONAL REGULATOR-RELATED"/>
    <property type="match status" value="1"/>
</dbReference>
<dbReference type="EMBL" id="JABWGV010000006">
    <property type="protein sequence ID" value="NVD45922.1"/>
    <property type="molecule type" value="Genomic_DNA"/>
</dbReference>
<feature type="modified residue" description="4-aspartylphosphate" evidence="1">
    <location>
        <position position="55"/>
    </location>
</feature>
<gene>
    <name evidence="4" type="ORF">HUV48_12980</name>
</gene>
<evidence type="ECO:0000259" key="3">
    <source>
        <dbReference type="PROSITE" id="PS50930"/>
    </source>
</evidence>